<dbReference type="RefSeq" id="WP_021072157.1">
    <property type="nucleotide sequence ID" value="NZ_ATDL01000022.1"/>
</dbReference>
<evidence type="ECO:0000256" key="2">
    <source>
        <dbReference type="ARBA" id="ARBA00023125"/>
    </source>
</evidence>
<evidence type="ECO:0000259" key="5">
    <source>
        <dbReference type="PROSITE" id="PS01124"/>
    </source>
</evidence>
<keyword evidence="3" id="KW-0804">Transcription</keyword>
<evidence type="ECO:0000256" key="3">
    <source>
        <dbReference type="ARBA" id="ARBA00023163"/>
    </source>
</evidence>
<keyword evidence="4" id="KW-0812">Transmembrane</keyword>
<dbReference type="GO" id="GO:0043565">
    <property type="term" value="F:sequence-specific DNA binding"/>
    <property type="evidence" value="ECO:0007669"/>
    <property type="project" value="InterPro"/>
</dbReference>
<evidence type="ECO:0000256" key="1">
    <source>
        <dbReference type="ARBA" id="ARBA00023015"/>
    </source>
</evidence>
<feature type="transmembrane region" description="Helical" evidence="4">
    <location>
        <begin position="59"/>
        <end position="81"/>
    </location>
</feature>
<dbReference type="InterPro" id="IPR018062">
    <property type="entry name" value="HTH_AraC-typ_CS"/>
</dbReference>
<evidence type="ECO:0000256" key="4">
    <source>
        <dbReference type="SAM" id="Phobius"/>
    </source>
</evidence>
<feature type="transmembrane region" description="Helical" evidence="4">
    <location>
        <begin position="164"/>
        <end position="185"/>
    </location>
</feature>
<dbReference type="eggNOG" id="COG2207">
    <property type="taxonomic scope" value="Bacteria"/>
</dbReference>
<feature type="transmembrane region" description="Helical" evidence="4">
    <location>
        <begin position="6"/>
        <end position="22"/>
    </location>
</feature>
<dbReference type="PANTHER" id="PTHR43280:SF2">
    <property type="entry name" value="HTH-TYPE TRANSCRIPTIONAL REGULATOR EXSA"/>
    <property type="match status" value="1"/>
</dbReference>
<proteinExistence type="predicted"/>
<evidence type="ECO:0000313" key="6">
    <source>
        <dbReference type="EMBL" id="ERJ57424.1"/>
    </source>
</evidence>
<keyword evidence="4" id="KW-1133">Transmembrane helix</keyword>
<keyword evidence="2" id="KW-0238">DNA-binding</keyword>
<feature type="domain" description="HTH araC/xylS-type" evidence="5">
    <location>
        <begin position="261"/>
        <end position="363"/>
    </location>
</feature>
<dbReference type="OrthoDB" id="9779074at2"/>
<dbReference type="PANTHER" id="PTHR43280">
    <property type="entry name" value="ARAC-FAMILY TRANSCRIPTIONAL REGULATOR"/>
    <property type="match status" value="1"/>
</dbReference>
<accession>U2IXJ4</accession>
<dbReference type="AlphaFoldDB" id="U2IXJ4"/>
<dbReference type="InterPro" id="IPR009057">
    <property type="entry name" value="Homeodomain-like_sf"/>
</dbReference>
<gene>
    <name evidence="6" type="ORF">M472_01460</name>
</gene>
<reference evidence="6 7" key="1">
    <citation type="journal article" date="2013" name="Genome Announc.">
        <title>The Draft Genome Sequence of Sphingomonas paucimobilis Strain HER1398 (Proteobacteria), Host to the Giant PAU Phage, Indicates That It Is a Member of the Genus Sphingobacterium (Bacteroidetes).</title>
        <authorList>
            <person name="White R.A.III."/>
            <person name="Suttle C.A."/>
        </authorList>
    </citation>
    <scope>NUCLEOTIDE SEQUENCE [LARGE SCALE GENOMIC DNA]</scope>
    <source>
        <strain evidence="6 7">HER1398</strain>
    </source>
</reference>
<feature type="transmembrane region" description="Helical" evidence="4">
    <location>
        <begin position="124"/>
        <end position="143"/>
    </location>
</feature>
<comment type="caution">
    <text evidence="6">The sequence shown here is derived from an EMBL/GenBank/DDBJ whole genome shotgun (WGS) entry which is preliminary data.</text>
</comment>
<dbReference type="Proteomes" id="UP000016584">
    <property type="component" value="Unassembled WGS sequence"/>
</dbReference>
<organism evidence="6 7">
    <name type="scientific">Sphingobacterium paucimobilis HER1398</name>
    <dbReference type="NCBI Taxonomy" id="1346330"/>
    <lineage>
        <taxon>Bacteria</taxon>
        <taxon>Pseudomonadati</taxon>
        <taxon>Bacteroidota</taxon>
        <taxon>Sphingobacteriia</taxon>
        <taxon>Sphingobacteriales</taxon>
        <taxon>Sphingobacteriaceae</taxon>
        <taxon>Sphingobacterium</taxon>
    </lineage>
</organism>
<dbReference type="STRING" id="1346330.M472_01460"/>
<dbReference type="PATRIC" id="fig|1346330.5.peg.4158"/>
<feature type="transmembrane region" description="Helical" evidence="4">
    <location>
        <begin position="34"/>
        <end position="53"/>
    </location>
</feature>
<keyword evidence="7" id="KW-1185">Reference proteome</keyword>
<dbReference type="PROSITE" id="PS01124">
    <property type="entry name" value="HTH_ARAC_FAMILY_2"/>
    <property type="match status" value="1"/>
</dbReference>
<feature type="transmembrane region" description="Helical" evidence="4">
    <location>
        <begin position="191"/>
        <end position="213"/>
    </location>
</feature>
<sequence>MNILLTVLTFTVLTLNASFIFLNIGKEKMVFNRYLLLMLLGGIFFLMLEYISQILVSPWLHLVLVFPIGLLYGPGLLLLIHSLPQNHTRTKPFWIHFVPFFAALVIYLLIVQDSAWHYRYSTDYTLGLQFITLLHLCCYLLYLRPSISRIVGRRFDKNKKQKTIWYLSFIVLIICLLASLVDMIVEVGNSHIHRVFSLLLYGMFLLGASFVYFMQERIKTISVTTDIVKEEAEESKPQKLKKRNPHVLISLTREQEISYRNKVELFIQTLAYLDSDLNKDKFSSQLEIPLQHIAPFLKQEFGKGFNGFINQLRLNYAIRQLKSQDLTYTIEDLSMICGFSSRASFYRNFQAEFGCSPHQYRMDYVVSID</sequence>
<dbReference type="SMART" id="SM00342">
    <property type="entry name" value="HTH_ARAC"/>
    <property type="match status" value="1"/>
</dbReference>
<protein>
    <recommendedName>
        <fullName evidence="5">HTH araC/xylS-type domain-containing protein</fullName>
    </recommendedName>
</protein>
<keyword evidence="1" id="KW-0805">Transcription regulation</keyword>
<dbReference type="SUPFAM" id="SSF46689">
    <property type="entry name" value="Homeodomain-like"/>
    <property type="match status" value="1"/>
</dbReference>
<feature type="transmembrane region" description="Helical" evidence="4">
    <location>
        <begin position="93"/>
        <end position="112"/>
    </location>
</feature>
<evidence type="ECO:0000313" key="7">
    <source>
        <dbReference type="Proteomes" id="UP000016584"/>
    </source>
</evidence>
<name>U2IXJ4_9SPHI</name>
<dbReference type="InterPro" id="IPR018060">
    <property type="entry name" value="HTH_AraC"/>
</dbReference>
<dbReference type="PROSITE" id="PS00041">
    <property type="entry name" value="HTH_ARAC_FAMILY_1"/>
    <property type="match status" value="1"/>
</dbReference>
<dbReference type="Gene3D" id="1.10.10.60">
    <property type="entry name" value="Homeodomain-like"/>
    <property type="match status" value="1"/>
</dbReference>
<dbReference type="GO" id="GO:0003700">
    <property type="term" value="F:DNA-binding transcription factor activity"/>
    <property type="evidence" value="ECO:0007669"/>
    <property type="project" value="InterPro"/>
</dbReference>
<dbReference type="EMBL" id="ATDL01000022">
    <property type="protein sequence ID" value="ERJ57424.1"/>
    <property type="molecule type" value="Genomic_DNA"/>
</dbReference>
<keyword evidence="4" id="KW-0472">Membrane</keyword>
<dbReference type="Pfam" id="PF12833">
    <property type="entry name" value="HTH_18"/>
    <property type="match status" value="1"/>
</dbReference>